<reference evidence="8 9" key="1">
    <citation type="submission" date="2024-02" db="EMBL/GenBank/DDBJ databases">
        <title>de novo genome assembly of Solanum bulbocastanum strain 11H21.</title>
        <authorList>
            <person name="Hosaka A.J."/>
        </authorList>
    </citation>
    <scope>NUCLEOTIDE SEQUENCE [LARGE SCALE GENOMIC DNA]</scope>
    <source>
        <tissue evidence="8">Young leaves</tissue>
    </source>
</reference>
<keyword evidence="2" id="KW-0699">rRNA-binding</keyword>
<evidence type="ECO:0000256" key="4">
    <source>
        <dbReference type="ARBA" id="ARBA00022980"/>
    </source>
</evidence>
<dbReference type="CDD" id="cd00165">
    <property type="entry name" value="S4"/>
    <property type="match status" value="1"/>
</dbReference>
<dbReference type="GO" id="GO:0006412">
    <property type="term" value="P:translation"/>
    <property type="evidence" value="ECO:0007669"/>
    <property type="project" value="InterPro"/>
</dbReference>
<evidence type="ECO:0000256" key="3">
    <source>
        <dbReference type="ARBA" id="ARBA00022884"/>
    </source>
</evidence>
<dbReference type="InterPro" id="IPR022801">
    <property type="entry name" value="Ribosomal_uS4"/>
</dbReference>
<sequence>MADVRILLALNEKDPHHIFEGEALLRMMNRYGVLDESQNKLDYVLALTTVNILECRLKTLVFKSGMAKSIHHARVLIRQRHIKVGRVKQKNQKSAAKKATGGDGDEEDEE</sequence>
<evidence type="ECO:0000256" key="5">
    <source>
        <dbReference type="ARBA" id="ARBA00023274"/>
    </source>
</evidence>
<feature type="domain" description="RNA-binding S4" evidence="7">
    <location>
        <begin position="56"/>
        <end position="91"/>
    </location>
</feature>
<dbReference type="Proteomes" id="UP001371456">
    <property type="component" value="Unassembled WGS sequence"/>
</dbReference>
<comment type="caution">
    <text evidence="8">The sequence shown here is derived from an EMBL/GenBank/DDBJ whole genome shotgun (WGS) entry which is preliminary data.</text>
</comment>
<evidence type="ECO:0000259" key="7">
    <source>
        <dbReference type="Pfam" id="PF01479"/>
    </source>
</evidence>
<keyword evidence="9" id="KW-1185">Reference proteome</keyword>
<dbReference type="PROSITE" id="PS00632">
    <property type="entry name" value="RIBOSOMAL_S4"/>
    <property type="match status" value="1"/>
</dbReference>
<accession>A0AAN8Y1M9</accession>
<dbReference type="Gene3D" id="3.10.290.10">
    <property type="entry name" value="RNA-binding S4 domain"/>
    <property type="match status" value="1"/>
</dbReference>
<dbReference type="AlphaFoldDB" id="A0AAN8Y1M9"/>
<gene>
    <name evidence="8" type="ORF">RDI58_026917</name>
</gene>
<keyword evidence="3" id="KW-0694">RNA-binding</keyword>
<keyword evidence="5" id="KW-0687">Ribonucleoprotein</keyword>
<dbReference type="SUPFAM" id="SSF55174">
    <property type="entry name" value="Alpha-L RNA-binding motif"/>
    <property type="match status" value="1"/>
</dbReference>
<dbReference type="InterPro" id="IPR002942">
    <property type="entry name" value="S4_RNA-bd"/>
</dbReference>
<evidence type="ECO:0000256" key="1">
    <source>
        <dbReference type="ARBA" id="ARBA00007465"/>
    </source>
</evidence>
<dbReference type="PANTHER" id="PTHR11831">
    <property type="entry name" value="30S 40S RIBOSOMAL PROTEIN"/>
    <property type="match status" value="1"/>
</dbReference>
<comment type="similarity">
    <text evidence="1">Belongs to the universal ribosomal protein uS4 family.</text>
</comment>
<dbReference type="InterPro" id="IPR036986">
    <property type="entry name" value="S4_RNA-bd_sf"/>
</dbReference>
<feature type="region of interest" description="Disordered" evidence="6">
    <location>
        <begin position="86"/>
        <end position="110"/>
    </location>
</feature>
<proteinExistence type="inferred from homology"/>
<dbReference type="Pfam" id="PF01479">
    <property type="entry name" value="S4"/>
    <property type="match status" value="1"/>
</dbReference>
<evidence type="ECO:0000313" key="8">
    <source>
        <dbReference type="EMBL" id="KAK6775916.1"/>
    </source>
</evidence>
<keyword evidence="4" id="KW-0689">Ribosomal protein</keyword>
<dbReference type="PANTHER" id="PTHR11831:SF5">
    <property type="entry name" value="40S RIBOSOMAL PROTEIN S9"/>
    <property type="match status" value="1"/>
</dbReference>
<dbReference type="GO" id="GO:0042274">
    <property type="term" value="P:ribosomal small subunit biogenesis"/>
    <property type="evidence" value="ECO:0007669"/>
    <property type="project" value="TreeGrafter"/>
</dbReference>
<evidence type="ECO:0000256" key="2">
    <source>
        <dbReference type="ARBA" id="ARBA00022730"/>
    </source>
</evidence>
<protein>
    <recommendedName>
        <fullName evidence="7">RNA-binding S4 domain-containing protein</fullName>
    </recommendedName>
</protein>
<dbReference type="GO" id="GO:0003735">
    <property type="term" value="F:structural constituent of ribosome"/>
    <property type="evidence" value="ECO:0007669"/>
    <property type="project" value="InterPro"/>
</dbReference>
<dbReference type="InterPro" id="IPR005710">
    <property type="entry name" value="Ribosomal_uS4_euk/arc"/>
</dbReference>
<organism evidence="8 9">
    <name type="scientific">Solanum bulbocastanum</name>
    <name type="common">Wild potato</name>
    <dbReference type="NCBI Taxonomy" id="147425"/>
    <lineage>
        <taxon>Eukaryota</taxon>
        <taxon>Viridiplantae</taxon>
        <taxon>Streptophyta</taxon>
        <taxon>Embryophyta</taxon>
        <taxon>Tracheophyta</taxon>
        <taxon>Spermatophyta</taxon>
        <taxon>Magnoliopsida</taxon>
        <taxon>eudicotyledons</taxon>
        <taxon>Gunneridae</taxon>
        <taxon>Pentapetalae</taxon>
        <taxon>asterids</taxon>
        <taxon>lamiids</taxon>
        <taxon>Solanales</taxon>
        <taxon>Solanaceae</taxon>
        <taxon>Solanoideae</taxon>
        <taxon>Solaneae</taxon>
        <taxon>Solanum</taxon>
    </lineage>
</organism>
<name>A0AAN8Y1M9_SOLBU</name>
<dbReference type="NCBIfam" id="TIGR01018">
    <property type="entry name" value="uS4_arch"/>
    <property type="match status" value="1"/>
</dbReference>
<dbReference type="InterPro" id="IPR018079">
    <property type="entry name" value="Ribosomal_uS4_CS"/>
</dbReference>
<dbReference type="EMBL" id="JBANQN010000011">
    <property type="protein sequence ID" value="KAK6775916.1"/>
    <property type="molecule type" value="Genomic_DNA"/>
</dbReference>
<dbReference type="GO" id="GO:0019843">
    <property type="term" value="F:rRNA binding"/>
    <property type="evidence" value="ECO:0007669"/>
    <property type="project" value="UniProtKB-KW"/>
</dbReference>
<evidence type="ECO:0000313" key="9">
    <source>
        <dbReference type="Proteomes" id="UP001371456"/>
    </source>
</evidence>
<evidence type="ECO:0000256" key="6">
    <source>
        <dbReference type="SAM" id="MobiDB-lite"/>
    </source>
</evidence>
<dbReference type="GO" id="GO:0022627">
    <property type="term" value="C:cytosolic small ribosomal subunit"/>
    <property type="evidence" value="ECO:0007669"/>
    <property type="project" value="TreeGrafter"/>
</dbReference>